<dbReference type="PROSITE" id="PS51318">
    <property type="entry name" value="TAT"/>
    <property type="match status" value="1"/>
</dbReference>
<evidence type="ECO:0000313" key="4">
    <source>
        <dbReference type="Proteomes" id="UP001319060"/>
    </source>
</evidence>
<keyword evidence="4" id="KW-1185">Reference proteome</keyword>
<dbReference type="InterPro" id="IPR015943">
    <property type="entry name" value="WD40/YVTN_repeat-like_dom_sf"/>
</dbReference>
<dbReference type="InterPro" id="IPR051918">
    <property type="entry name" value="STPP_CPPED1"/>
</dbReference>
<organism evidence="3 4">
    <name type="scientific">Fictibacillus barbaricus</name>
    <dbReference type="NCBI Taxonomy" id="182136"/>
    <lineage>
        <taxon>Bacteria</taxon>
        <taxon>Bacillati</taxon>
        <taxon>Bacillota</taxon>
        <taxon>Bacilli</taxon>
        <taxon>Bacillales</taxon>
        <taxon>Fictibacillaceae</taxon>
        <taxon>Fictibacillus</taxon>
    </lineage>
</organism>
<comment type="caution">
    <text evidence="3">The sequence shown here is derived from an EMBL/GenBank/DDBJ whole genome shotgun (WGS) entry which is preliminary data.</text>
</comment>
<dbReference type="InterPro" id="IPR004843">
    <property type="entry name" value="Calcineurin-like_PHP"/>
</dbReference>
<dbReference type="InterPro" id="IPR006311">
    <property type="entry name" value="TAT_signal"/>
</dbReference>
<proteinExistence type="predicted"/>
<feature type="domain" description="Calcineurin-like phosphoesterase" evidence="1">
    <location>
        <begin position="46"/>
        <end position="226"/>
    </location>
</feature>
<name>A0ABS2ZED5_9BACL</name>
<feature type="domain" description="Pyrrolo-quinoline quinone repeat" evidence="2">
    <location>
        <begin position="393"/>
        <end position="486"/>
    </location>
</feature>
<dbReference type="SMART" id="SM00564">
    <property type="entry name" value="PQQ"/>
    <property type="match status" value="6"/>
</dbReference>
<dbReference type="InterPro" id="IPR002372">
    <property type="entry name" value="PQQ_rpt_dom"/>
</dbReference>
<accession>A0ABS2ZED5</accession>
<protein>
    <submittedName>
        <fullName evidence="3">PQQ-binding-like beta-propeller repeat protein</fullName>
    </submittedName>
</protein>
<dbReference type="InterPro" id="IPR011047">
    <property type="entry name" value="Quinoprotein_ADH-like_sf"/>
</dbReference>
<dbReference type="Gene3D" id="3.60.21.10">
    <property type="match status" value="1"/>
</dbReference>
<feature type="domain" description="Pyrrolo-quinoline quinone repeat" evidence="2">
    <location>
        <begin position="493"/>
        <end position="616"/>
    </location>
</feature>
<dbReference type="RefSeq" id="WP_205724045.1">
    <property type="nucleotide sequence ID" value="NZ_JAFHKS010000044.1"/>
</dbReference>
<dbReference type="Gene3D" id="2.130.10.10">
    <property type="entry name" value="YVTN repeat-like/Quinoprotein amine dehydrogenase"/>
    <property type="match status" value="1"/>
</dbReference>
<reference evidence="3 4" key="1">
    <citation type="submission" date="2021-01" db="EMBL/GenBank/DDBJ databases">
        <title>Genome Sequencing of Type Strains.</title>
        <authorList>
            <person name="Lemaire J.F."/>
            <person name="Inderbitzin P."/>
            <person name="Collins S.B."/>
            <person name="Wespe N."/>
            <person name="Knight-Connoni V."/>
        </authorList>
    </citation>
    <scope>NUCLEOTIDE SEQUENCE [LARGE SCALE GENOMIC DNA]</scope>
    <source>
        <strain evidence="3 4">DSM 14730</strain>
    </source>
</reference>
<dbReference type="Pfam" id="PF00149">
    <property type="entry name" value="Metallophos"/>
    <property type="match status" value="1"/>
</dbReference>
<dbReference type="Pfam" id="PF13360">
    <property type="entry name" value="PQQ_2"/>
    <property type="match status" value="3"/>
</dbReference>
<dbReference type="Proteomes" id="UP001319060">
    <property type="component" value="Unassembled WGS sequence"/>
</dbReference>
<evidence type="ECO:0000259" key="1">
    <source>
        <dbReference type="Pfam" id="PF00149"/>
    </source>
</evidence>
<gene>
    <name evidence="3" type="ORF">JYA64_14600</name>
</gene>
<dbReference type="PANTHER" id="PTHR43143:SF1">
    <property type="entry name" value="SERINE_THREONINE-PROTEIN PHOSPHATASE CPPED1"/>
    <property type="match status" value="1"/>
</dbReference>
<dbReference type="PANTHER" id="PTHR43143">
    <property type="entry name" value="METALLOPHOSPHOESTERASE, CALCINEURIN SUPERFAMILY"/>
    <property type="match status" value="1"/>
</dbReference>
<evidence type="ECO:0000313" key="3">
    <source>
        <dbReference type="EMBL" id="MBN3546535.1"/>
    </source>
</evidence>
<evidence type="ECO:0000259" key="2">
    <source>
        <dbReference type="Pfam" id="PF13360"/>
    </source>
</evidence>
<dbReference type="EMBL" id="JAFHKS010000044">
    <property type="protein sequence ID" value="MBN3546535.1"/>
    <property type="molecule type" value="Genomic_DNA"/>
</dbReference>
<feature type="domain" description="Pyrrolo-quinoline quinone repeat" evidence="2">
    <location>
        <begin position="642"/>
        <end position="731"/>
    </location>
</feature>
<dbReference type="InterPro" id="IPR029052">
    <property type="entry name" value="Metallo-depent_PP-like"/>
</dbReference>
<dbReference type="InterPro" id="IPR018391">
    <property type="entry name" value="PQQ_b-propeller_rpt"/>
</dbReference>
<dbReference type="SUPFAM" id="SSF50998">
    <property type="entry name" value="Quinoprotein alcohol dehydrogenase-like"/>
    <property type="match status" value="2"/>
</dbReference>
<dbReference type="SUPFAM" id="SSF56300">
    <property type="entry name" value="Metallo-dependent phosphatases"/>
    <property type="match status" value="1"/>
</dbReference>
<sequence length="741" mass="83028">MSHFESLQKPMKRSDFLKLTGATAGMYLLSGLPLSSKVNAADKEFSFAILADTHTAPYEPKRSQWLKDIFIAMLAEETPPEFVLHVGDLVEAGLPAEYAEFASIVPPYYQDKLFGTKGNHEVRWDEYAGDLFEKHIGRSQYSFDFGGIHFIALDPTQLLQEPGYFTKSQLDWLKKDLSRVGKSTPIVMYLHYPIGDNNYYIINQGELLEAIERYNVRAVFTGHVHQEKVWKQNGLHLFSLAAAKSGPFFQMIKKRQNAQGESVLEILSASVENGALLTKPLVQVPLTGPRPAVTEQPLSIKVKEEKLEVKLHPHHRASTLQFQFWPDSRYAGKDEGLWQEMNSTDTYSNHWEAHLDVNRPPGEYLLQVRVLNYKQSWWDSFIKVKIPDKNMENKDRTVWESKAPIQGGLAAINDEIVISATTSGLVTAIHPKTQKQVWAYQTNGPIVGTPQVKDHFVYVGSGDKKVYALDGVTGKVLWISQCPEPVLGSLFIKEDLLFVPSGSNMLSIKRLTGEISWQVKIGGFTAGQPSADHETVYFGAGDGFIYAINQQTGIIKWKKKLVEKENPYRTLIYSAWATHAAVLPDQPGQPPIVFVSNVTHTFALNRITGAVLWQYAGGYLYSAPLLVQQDKETFAILADEWGGVSKINPYSGKRYWKTVTDQRIFNASPIQHGELVYVTGVNGLLTALKMTTGEVVDRYHFAASYAYSTPVIIEDKIIQAAQDGNIRSLNMESSYAVTPSL</sequence>